<proteinExistence type="predicted"/>
<gene>
    <name evidence="3" type="ORF">N790_12595</name>
</gene>
<dbReference type="InterPro" id="IPR037185">
    <property type="entry name" value="EmrE-like"/>
</dbReference>
<feature type="transmembrane region" description="Helical" evidence="1">
    <location>
        <begin position="43"/>
        <end position="64"/>
    </location>
</feature>
<dbReference type="RefSeq" id="WP_043799822.1">
    <property type="nucleotide sequence ID" value="NZ_AVCH01000003.1"/>
</dbReference>
<feature type="transmembrane region" description="Helical" evidence="1">
    <location>
        <begin position="288"/>
        <end position="307"/>
    </location>
</feature>
<dbReference type="InterPro" id="IPR000620">
    <property type="entry name" value="EamA_dom"/>
</dbReference>
<dbReference type="STRING" id="1384054.N790_12595"/>
<dbReference type="PANTHER" id="PTHR22911:SF134">
    <property type="entry name" value="DMT FAMILY TRANSPORTER"/>
    <property type="match status" value="1"/>
</dbReference>
<feature type="transmembrane region" description="Helical" evidence="1">
    <location>
        <begin position="12"/>
        <end position="31"/>
    </location>
</feature>
<evidence type="ECO:0000313" key="3">
    <source>
        <dbReference type="EMBL" id="KFN52128.1"/>
    </source>
</evidence>
<evidence type="ECO:0000259" key="2">
    <source>
        <dbReference type="Pfam" id="PF00892"/>
    </source>
</evidence>
<evidence type="ECO:0000256" key="1">
    <source>
        <dbReference type="SAM" id="Phobius"/>
    </source>
</evidence>
<feature type="domain" description="EamA" evidence="2">
    <location>
        <begin position="12"/>
        <end position="147"/>
    </location>
</feature>
<dbReference type="Proteomes" id="UP000029392">
    <property type="component" value="Unassembled WGS sequence"/>
</dbReference>
<keyword evidence="4" id="KW-1185">Reference proteome</keyword>
<feature type="transmembrane region" description="Helical" evidence="1">
    <location>
        <begin position="76"/>
        <end position="95"/>
    </location>
</feature>
<accession>A0A091BHC6</accession>
<dbReference type="eggNOG" id="COG0697">
    <property type="taxonomic scope" value="Bacteria"/>
</dbReference>
<dbReference type="PATRIC" id="fig|1384054.3.peg.201"/>
<keyword evidence="1" id="KW-1133">Transmembrane helix</keyword>
<feature type="transmembrane region" description="Helical" evidence="1">
    <location>
        <begin position="195"/>
        <end position="213"/>
    </location>
</feature>
<keyword evidence="1" id="KW-0472">Membrane</keyword>
<comment type="caution">
    <text evidence="3">The sequence shown here is derived from an EMBL/GenBank/DDBJ whole genome shotgun (WGS) entry which is preliminary data.</text>
</comment>
<sequence length="313" mass="32918">MSLHQASGRWKFGLVLALVTAGCWATLPVALKLTLEQLDPITLTWFRFLLAAGVMLAWLAARGGLGGFAKLDRKRWVLLAVAGLCLIGNYVFYLLGVQHTSPANAQLLIQLAPLLMALGGIVVFRERFNAWQWAGLAVILGGLGLFFREQLAASPAGAGGQAYVYGSALVIVAAVVWAAYALVQKQLLMRLSSPAILLFIYLLASGVLLPFAHPSALLALDGLHWGLLLFCALNTLVAYGAFAEALAHWEASRVSAILATTPLLCLGAVAAVHAVWPTAIAPEAVGVVGYVGAGLVVLGSALTSLMGQRRNAG</sequence>
<protein>
    <recommendedName>
        <fullName evidence="2">EamA domain-containing protein</fullName>
    </recommendedName>
</protein>
<dbReference type="Gene3D" id="1.10.3730.20">
    <property type="match status" value="1"/>
</dbReference>
<evidence type="ECO:0000313" key="4">
    <source>
        <dbReference type="Proteomes" id="UP000029392"/>
    </source>
</evidence>
<name>A0A091BHC6_9GAMM</name>
<dbReference type="SUPFAM" id="SSF103481">
    <property type="entry name" value="Multidrug resistance efflux transporter EmrE"/>
    <property type="match status" value="1"/>
</dbReference>
<feature type="transmembrane region" description="Helical" evidence="1">
    <location>
        <begin position="254"/>
        <end position="276"/>
    </location>
</feature>
<feature type="transmembrane region" description="Helical" evidence="1">
    <location>
        <begin position="162"/>
        <end position="183"/>
    </location>
</feature>
<feature type="transmembrane region" description="Helical" evidence="1">
    <location>
        <begin position="131"/>
        <end position="147"/>
    </location>
</feature>
<keyword evidence="1" id="KW-0812">Transmembrane</keyword>
<dbReference type="EMBL" id="AVCH01000003">
    <property type="protein sequence ID" value="KFN52128.1"/>
    <property type="molecule type" value="Genomic_DNA"/>
</dbReference>
<dbReference type="OrthoDB" id="8479066at2"/>
<dbReference type="GO" id="GO:0016020">
    <property type="term" value="C:membrane"/>
    <property type="evidence" value="ECO:0007669"/>
    <property type="project" value="InterPro"/>
</dbReference>
<dbReference type="Pfam" id="PF00892">
    <property type="entry name" value="EamA"/>
    <property type="match status" value="2"/>
</dbReference>
<reference evidence="3 4" key="1">
    <citation type="submission" date="2013-09" db="EMBL/GenBank/DDBJ databases">
        <title>Genome sequencing of Arenimonas malthae.</title>
        <authorList>
            <person name="Chen F."/>
            <person name="Wang G."/>
        </authorList>
    </citation>
    <scope>NUCLEOTIDE SEQUENCE [LARGE SCALE GENOMIC DNA]</scope>
    <source>
        <strain evidence="3 4">CC-JY-1</strain>
    </source>
</reference>
<dbReference type="PANTHER" id="PTHR22911">
    <property type="entry name" value="ACYL-MALONYL CONDENSING ENZYME-RELATED"/>
    <property type="match status" value="1"/>
</dbReference>
<dbReference type="AlphaFoldDB" id="A0A091BHC6"/>
<feature type="transmembrane region" description="Helical" evidence="1">
    <location>
        <begin position="225"/>
        <end position="242"/>
    </location>
</feature>
<organism evidence="3 4">
    <name type="scientific">Arenimonas malthae CC-JY-1</name>
    <dbReference type="NCBI Taxonomy" id="1384054"/>
    <lineage>
        <taxon>Bacteria</taxon>
        <taxon>Pseudomonadati</taxon>
        <taxon>Pseudomonadota</taxon>
        <taxon>Gammaproteobacteria</taxon>
        <taxon>Lysobacterales</taxon>
        <taxon>Lysobacteraceae</taxon>
        <taxon>Arenimonas</taxon>
    </lineage>
</organism>
<feature type="transmembrane region" description="Helical" evidence="1">
    <location>
        <begin position="107"/>
        <end position="124"/>
    </location>
</feature>
<feature type="domain" description="EamA" evidence="2">
    <location>
        <begin position="166"/>
        <end position="304"/>
    </location>
</feature>